<dbReference type="Pfam" id="PF04773">
    <property type="entry name" value="FecR"/>
    <property type="match status" value="1"/>
</dbReference>
<dbReference type="AlphaFoldDB" id="A0A1I5UC58"/>
<dbReference type="InterPro" id="IPR032508">
    <property type="entry name" value="FecR_C"/>
</dbReference>
<feature type="domain" description="Protein FecR C-terminal" evidence="3">
    <location>
        <begin position="275"/>
        <end position="340"/>
    </location>
</feature>
<dbReference type="STRING" id="1465490.SAMN05444277_103197"/>
<dbReference type="RefSeq" id="WP_090656817.1">
    <property type="nucleotide sequence ID" value="NZ_FOXQ01000003.1"/>
</dbReference>
<organism evidence="4 5">
    <name type="scientific">Parafilimonas terrae</name>
    <dbReference type="NCBI Taxonomy" id="1465490"/>
    <lineage>
        <taxon>Bacteria</taxon>
        <taxon>Pseudomonadati</taxon>
        <taxon>Bacteroidota</taxon>
        <taxon>Chitinophagia</taxon>
        <taxon>Chitinophagales</taxon>
        <taxon>Chitinophagaceae</taxon>
        <taxon>Parafilimonas</taxon>
    </lineage>
</organism>
<keyword evidence="1" id="KW-1133">Transmembrane helix</keyword>
<proteinExistence type="predicted"/>
<evidence type="ECO:0000313" key="5">
    <source>
        <dbReference type="Proteomes" id="UP000199031"/>
    </source>
</evidence>
<gene>
    <name evidence="4" type="ORF">SAMN05444277_103197</name>
</gene>
<sequence>MNTERIWVLLAKRKSGEATDDELAELNDLLHSGDENTENEIAEKIWNAPLQPLPEMKAGEDLWNRIEKAIEEPVTKSFVSIRMIRWVAAAAVVTAIVAGAFLLGRQKDGNNTFVQKVVTQPSSKRHIVLPDGTNVWLNGSSTLSYSSKAFGEKYREVKLIGEAFFDVTKDAQHPFIIHASSINITVKGTAFNVKAFPGQKNVETSLIRGLVEITTLQDPERKILLRPNEKIAVSAEKEPVKQTEDKTEQPLFVISKLHVDEKNILPETVWMNSSLSFDNESLEQLAPKLEGWFSVTLHVDDSMKHEHFTGTITKETLQETLEAMKLSSPFTYEIKNNEVWLHK</sequence>
<feature type="transmembrane region" description="Helical" evidence="1">
    <location>
        <begin position="86"/>
        <end position="104"/>
    </location>
</feature>
<evidence type="ECO:0000313" key="4">
    <source>
        <dbReference type="EMBL" id="SFP92829.1"/>
    </source>
</evidence>
<keyword evidence="1" id="KW-0812">Transmembrane</keyword>
<dbReference type="PANTHER" id="PTHR30273:SF2">
    <property type="entry name" value="PROTEIN FECR"/>
    <property type="match status" value="1"/>
</dbReference>
<evidence type="ECO:0000259" key="2">
    <source>
        <dbReference type="Pfam" id="PF04773"/>
    </source>
</evidence>
<dbReference type="Pfam" id="PF16344">
    <property type="entry name" value="FecR_C"/>
    <property type="match status" value="1"/>
</dbReference>
<keyword evidence="1" id="KW-0472">Membrane</keyword>
<evidence type="ECO:0000259" key="3">
    <source>
        <dbReference type="Pfam" id="PF16344"/>
    </source>
</evidence>
<dbReference type="Gene3D" id="2.60.120.1440">
    <property type="match status" value="1"/>
</dbReference>
<dbReference type="EMBL" id="FOXQ01000003">
    <property type="protein sequence ID" value="SFP92829.1"/>
    <property type="molecule type" value="Genomic_DNA"/>
</dbReference>
<dbReference type="GO" id="GO:0016989">
    <property type="term" value="F:sigma factor antagonist activity"/>
    <property type="evidence" value="ECO:0007669"/>
    <property type="project" value="TreeGrafter"/>
</dbReference>
<accession>A0A1I5UC58</accession>
<dbReference type="PIRSF" id="PIRSF018266">
    <property type="entry name" value="FecR"/>
    <property type="match status" value="1"/>
</dbReference>
<dbReference type="OrthoDB" id="1523735at2"/>
<dbReference type="PANTHER" id="PTHR30273">
    <property type="entry name" value="PERIPLASMIC SIGNAL SENSOR AND SIGMA FACTOR ACTIVATOR FECR-RELATED"/>
    <property type="match status" value="1"/>
</dbReference>
<dbReference type="Proteomes" id="UP000199031">
    <property type="component" value="Unassembled WGS sequence"/>
</dbReference>
<name>A0A1I5UC58_9BACT</name>
<dbReference type="InterPro" id="IPR012373">
    <property type="entry name" value="Ferrdict_sens_TM"/>
</dbReference>
<dbReference type="InterPro" id="IPR006860">
    <property type="entry name" value="FecR"/>
</dbReference>
<feature type="domain" description="FecR protein" evidence="2">
    <location>
        <begin position="116"/>
        <end position="212"/>
    </location>
</feature>
<protein>
    <submittedName>
        <fullName evidence="4">FecR family protein</fullName>
    </submittedName>
</protein>
<dbReference type="Gene3D" id="3.55.50.30">
    <property type="match status" value="1"/>
</dbReference>
<reference evidence="4 5" key="1">
    <citation type="submission" date="2016-10" db="EMBL/GenBank/DDBJ databases">
        <authorList>
            <person name="de Groot N.N."/>
        </authorList>
    </citation>
    <scope>NUCLEOTIDE SEQUENCE [LARGE SCALE GENOMIC DNA]</scope>
    <source>
        <strain evidence="4 5">DSM 28286</strain>
    </source>
</reference>
<evidence type="ECO:0000256" key="1">
    <source>
        <dbReference type="SAM" id="Phobius"/>
    </source>
</evidence>
<keyword evidence="5" id="KW-1185">Reference proteome</keyword>